<dbReference type="InterPro" id="IPR037045">
    <property type="entry name" value="S8pro/Inhibitor_I9_sf"/>
</dbReference>
<keyword evidence="14" id="KW-1185">Reference proteome</keyword>
<protein>
    <submittedName>
        <fullName evidence="13">Uncharacterized protein</fullName>
    </submittedName>
</protein>
<feature type="region of interest" description="Disordered" evidence="8">
    <location>
        <begin position="197"/>
        <end position="220"/>
    </location>
</feature>
<keyword evidence="2 7" id="KW-0645">Protease</keyword>
<dbReference type="Gene3D" id="3.30.70.80">
    <property type="entry name" value="Peptidase S8 propeptide/proteinase inhibitor I9"/>
    <property type="match status" value="1"/>
</dbReference>
<dbReference type="GO" id="GO:0004252">
    <property type="term" value="F:serine-type endopeptidase activity"/>
    <property type="evidence" value="ECO:0007669"/>
    <property type="project" value="UniProtKB-UniRule"/>
</dbReference>
<evidence type="ECO:0000259" key="10">
    <source>
        <dbReference type="Pfam" id="PF00082"/>
    </source>
</evidence>
<accession>A0A834YXS7</accession>
<dbReference type="Proteomes" id="UP000655225">
    <property type="component" value="Unassembled WGS sequence"/>
</dbReference>
<feature type="active site" description="Charge relay system" evidence="6 7">
    <location>
        <position position="213"/>
    </location>
</feature>
<dbReference type="PROSITE" id="PS00138">
    <property type="entry name" value="SUBTILASE_SER"/>
    <property type="match status" value="1"/>
</dbReference>
<dbReference type="InterPro" id="IPR015500">
    <property type="entry name" value="Peptidase_S8_subtilisin-rel"/>
</dbReference>
<dbReference type="InterPro" id="IPR045051">
    <property type="entry name" value="SBT"/>
</dbReference>
<gene>
    <name evidence="13" type="ORF">HHK36_016784</name>
</gene>
<evidence type="ECO:0000259" key="12">
    <source>
        <dbReference type="Pfam" id="PF17766"/>
    </source>
</evidence>
<dbReference type="GO" id="GO:0006508">
    <property type="term" value="P:proteolysis"/>
    <property type="evidence" value="ECO:0007669"/>
    <property type="project" value="UniProtKB-KW"/>
</dbReference>
<comment type="similarity">
    <text evidence="1 7">Belongs to the peptidase S8 family.</text>
</comment>
<dbReference type="CDD" id="cd02120">
    <property type="entry name" value="PA_subtilisin_like"/>
    <property type="match status" value="1"/>
</dbReference>
<evidence type="ECO:0000313" key="14">
    <source>
        <dbReference type="Proteomes" id="UP000655225"/>
    </source>
</evidence>
<dbReference type="SUPFAM" id="SSF52743">
    <property type="entry name" value="Subtilisin-like"/>
    <property type="match status" value="1"/>
</dbReference>
<feature type="signal peptide" evidence="9">
    <location>
        <begin position="1"/>
        <end position="23"/>
    </location>
</feature>
<dbReference type="PRINTS" id="PR00723">
    <property type="entry name" value="SUBTILISIN"/>
</dbReference>
<dbReference type="Pfam" id="PF00082">
    <property type="entry name" value="Peptidase_S8"/>
    <property type="match status" value="1"/>
</dbReference>
<dbReference type="InterPro" id="IPR036852">
    <property type="entry name" value="Peptidase_S8/S53_dom_sf"/>
</dbReference>
<comment type="caution">
    <text evidence="13">The sequence shown here is derived from an EMBL/GenBank/DDBJ whole genome shotgun (WGS) entry which is preliminary data.</text>
</comment>
<evidence type="ECO:0000256" key="3">
    <source>
        <dbReference type="ARBA" id="ARBA00022729"/>
    </source>
</evidence>
<dbReference type="EMBL" id="JABCRI010000011">
    <property type="protein sequence ID" value="KAF8397859.1"/>
    <property type="molecule type" value="Genomic_DNA"/>
</dbReference>
<evidence type="ECO:0000259" key="11">
    <source>
        <dbReference type="Pfam" id="PF05922"/>
    </source>
</evidence>
<dbReference type="InterPro" id="IPR000209">
    <property type="entry name" value="Peptidase_S8/S53_dom"/>
</dbReference>
<evidence type="ECO:0000256" key="5">
    <source>
        <dbReference type="ARBA" id="ARBA00022825"/>
    </source>
</evidence>
<evidence type="ECO:0000256" key="6">
    <source>
        <dbReference type="PIRSR" id="PIRSR615500-1"/>
    </source>
</evidence>
<evidence type="ECO:0000313" key="13">
    <source>
        <dbReference type="EMBL" id="KAF8397859.1"/>
    </source>
</evidence>
<dbReference type="PROSITE" id="PS51892">
    <property type="entry name" value="SUBTILASE"/>
    <property type="match status" value="1"/>
</dbReference>
<evidence type="ECO:0000256" key="8">
    <source>
        <dbReference type="SAM" id="MobiDB-lite"/>
    </source>
</evidence>
<dbReference type="Pfam" id="PF05922">
    <property type="entry name" value="Inhibitor_I9"/>
    <property type="match status" value="1"/>
</dbReference>
<evidence type="ECO:0000256" key="1">
    <source>
        <dbReference type="ARBA" id="ARBA00011073"/>
    </source>
</evidence>
<feature type="domain" description="Inhibitor I9" evidence="11">
    <location>
        <begin position="41"/>
        <end position="118"/>
    </location>
</feature>
<dbReference type="Gene3D" id="2.60.40.2310">
    <property type="match status" value="1"/>
</dbReference>
<evidence type="ECO:0000256" key="9">
    <source>
        <dbReference type="SAM" id="SignalP"/>
    </source>
</evidence>
<sequence length="727" mass="77806">MRISKELLLFIFNLSLVATFVHGSSEVERKVGPSGIPIHPYVIYMGDAPETGTAAVEDHHNLLSLAIGDENIARESRIHSYGRSFNGFVARLLPHEAKRLSEKESVVSVFANTQRKLHTTRSWDFVGMPETLKRNTQGESNIIVGLLDTGIWVEAPSFNDKGYGPPPPKWKGTCAKGANFSGCNNKVIGARYYKLDNTEPQPEEPSPVDTEGHGTHTSSTAAGISVKGASLYGLAKGTARGGVPSARIAMYKVCWGGGCSDIDILAAFDDAIADGIDVISISIGGPSRNYFDDPIAIGAFHAIKKGILTASSAGNDGPTESTIQNVAPWIMTVAATGIDREFRTAVRLGNGMKTSGISINTFSPRKQMYPLTSGAQAANLTGESYGNVSACDSGTLDKNKIKGKIVYCLGIGGQDYTIGESGGIGTIMAVDEEMDIAFPFLIPATYVYTRVGNKIDLYINSTNNNLNFVNIDGQPDIAAPGLDILAAYSKLASVTGYPSDNRFGVYNIISGTSMACPHAAAAAAYVKTFHPDWSPAAIKSALMTTATKMRIKGVDAELGYGSGQINPARALHPGLVYDIRSSLSAYISFLCKEGYNETTLGLVTGVRRVNCSSYPPAQGTDGLNYPSMHIQLARPNSSIAAVFRRTVTQVEDGKSVYKVTVASPKDLSITVIPSTLSFDRLNQQRSFKVVLKGAPIRNAARILSASIEWSDSKHSVRSPILVYKPLY</sequence>
<evidence type="ECO:0000256" key="4">
    <source>
        <dbReference type="ARBA" id="ARBA00022801"/>
    </source>
</evidence>
<dbReference type="OrthoDB" id="206201at2759"/>
<dbReference type="Pfam" id="PF17766">
    <property type="entry name" value="fn3_6"/>
    <property type="match status" value="1"/>
</dbReference>
<feature type="domain" description="Subtilisin-like protease fibronectin type-III" evidence="12">
    <location>
        <begin position="623"/>
        <end position="722"/>
    </location>
</feature>
<evidence type="ECO:0000256" key="2">
    <source>
        <dbReference type="ARBA" id="ARBA00022670"/>
    </source>
</evidence>
<dbReference type="CDD" id="cd04852">
    <property type="entry name" value="Peptidases_S8_3"/>
    <property type="match status" value="1"/>
</dbReference>
<feature type="domain" description="Peptidase S8/S53" evidence="10">
    <location>
        <begin position="140"/>
        <end position="561"/>
    </location>
</feature>
<proteinExistence type="inferred from homology"/>
<keyword evidence="5 7" id="KW-0720">Serine protease</keyword>
<dbReference type="InterPro" id="IPR041469">
    <property type="entry name" value="Subtilisin-like_FN3"/>
</dbReference>
<dbReference type="Gene3D" id="3.40.50.200">
    <property type="entry name" value="Peptidase S8/S53 domain"/>
    <property type="match status" value="2"/>
</dbReference>
<feature type="active site" description="Charge relay system" evidence="6 7">
    <location>
        <position position="513"/>
    </location>
</feature>
<dbReference type="InterPro" id="IPR010259">
    <property type="entry name" value="S8pro/Inhibitor_I9"/>
</dbReference>
<dbReference type="PANTHER" id="PTHR10795">
    <property type="entry name" value="PROPROTEIN CONVERTASE SUBTILISIN/KEXIN"/>
    <property type="match status" value="1"/>
</dbReference>
<keyword evidence="4 7" id="KW-0378">Hydrolase</keyword>
<reference evidence="13 14" key="1">
    <citation type="submission" date="2020-04" db="EMBL/GenBank/DDBJ databases">
        <title>Plant Genome Project.</title>
        <authorList>
            <person name="Zhang R.-G."/>
        </authorList>
    </citation>
    <scope>NUCLEOTIDE SEQUENCE [LARGE SCALE GENOMIC DNA]</scope>
    <source>
        <strain evidence="13">YNK0</strain>
        <tissue evidence="13">Leaf</tissue>
    </source>
</reference>
<feature type="active site" description="Charge relay system" evidence="6 7">
    <location>
        <position position="148"/>
    </location>
</feature>
<dbReference type="InterPro" id="IPR034197">
    <property type="entry name" value="Peptidases_S8_3"/>
</dbReference>
<feature type="chain" id="PRO_5032270442" evidence="9">
    <location>
        <begin position="24"/>
        <end position="727"/>
    </location>
</feature>
<organism evidence="13 14">
    <name type="scientific">Tetracentron sinense</name>
    <name type="common">Spur-leaf</name>
    <dbReference type="NCBI Taxonomy" id="13715"/>
    <lineage>
        <taxon>Eukaryota</taxon>
        <taxon>Viridiplantae</taxon>
        <taxon>Streptophyta</taxon>
        <taxon>Embryophyta</taxon>
        <taxon>Tracheophyta</taxon>
        <taxon>Spermatophyta</taxon>
        <taxon>Magnoliopsida</taxon>
        <taxon>Trochodendrales</taxon>
        <taxon>Trochodendraceae</taxon>
        <taxon>Tetracentron</taxon>
    </lineage>
</organism>
<keyword evidence="3 9" id="KW-0732">Signal</keyword>
<dbReference type="OMA" id="GRIVYCV"/>
<evidence type="ECO:0000256" key="7">
    <source>
        <dbReference type="PROSITE-ProRule" id="PRU01240"/>
    </source>
</evidence>
<name>A0A834YXS7_TETSI</name>
<dbReference type="AlphaFoldDB" id="A0A834YXS7"/>
<dbReference type="InterPro" id="IPR023828">
    <property type="entry name" value="Peptidase_S8_Ser-AS"/>
</dbReference>